<dbReference type="CTD" id="255798"/>
<dbReference type="KEGG" id="acs:100554737"/>
<dbReference type="GeneTree" id="ENSGT00390000010564"/>
<dbReference type="AlphaFoldDB" id="A0A803T9X0"/>
<dbReference type="InParanoid" id="A0A803T9X0"/>
<evidence type="ECO:0008006" key="3">
    <source>
        <dbReference type="Google" id="ProtNLM"/>
    </source>
</evidence>
<sequence>MTKEAISLCALNKTLNRVESTLQTIEARFIVLDSSIQKLSEKFGLWSTDLEHQIDQDEMWTSLLEDRFTSVEVNLFYSYICETIHCLHSHVVKRLPDLARGLPTLSSILRRKAKNPRIGLALETALEKLGLHEGEVKALCVFFITHNHDACYYPARQREGYTKDICSMINSVVKNQLLQRSLLCAVQVVENSKV</sequence>
<accession>A0A803T9X0</accession>
<dbReference type="Pfam" id="PF15080">
    <property type="entry name" value="DUF4547"/>
    <property type="match status" value="1"/>
</dbReference>
<reference evidence="1 2" key="1">
    <citation type="submission" date="2009-12" db="EMBL/GenBank/DDBJ databases">
        <title>The Genome Sequence of Anolis carolinensis (Green Anole Lizard).</title>
        <authorList>
            <consortium name="The Genome Sequencing Platform"/>
            <person name="Di Palma F."/>
            <person name="Alfoldi J."/>
            <person name="Heiman D."/>
            <person name="Young S."/>
            <person name="Grabherr M."/>
            <person name="Johnson J."/>
            <person name="Lander E.S."/>
            <person name="Lindblad-Toh K."/>
        </authorList>
    </citation>
    <scope>NUCLEOTIDE SEQUENCE [LARGE SCALE GENOMIC DNA]</scope>
    <source>
        <strain evidence="1 2">JBL SC #1</strain>
    </source>
</reference>
<organism evidence="1 2">
    <name type="scientific">Anolis carolinensis</name>
    <name type="common">Green anole</name>
    <name type="synonym">American chameleon</name>
    <dbReference type="NCBI Taxonomy" id="28377"/>
    <lineage>
        <taxon>Eukaryota</taxon>
        <taxon>Metazoa</taxon>
        <taxon>Chordata</taxon>
        <taxon>Craniata</taxon>
        <taxon>Vertebrata</taxon>
        <taxon>Euteleostomi</taxon>
        <taxon>Lepidosauria</taxon>
        <taxon>Squamata</taxon>
        <taxon>Bifurcata</taxon>
        <taxon>Unidentata</taxon>
        <taxon>Episquamata</taxon>
        <taxon>Toxicofera</taxon>
        <taxon>Iguania</taxon>
        <taxon>Dactyloidae</taxon>
        <taxon>Anolis</taxon>
    </lineage>
</organism>
<reference evidence="1" key="2">
    <citation type="submission" date="2025-08" db="UniProtKB">
        <authorList>
            <consortium name="Ensembl"/>
        </authorList>
    </citation>
    <scope>IDENTIFICATION</scope>
</reference>
<dbReference type="Proteomes" id="UP000001646">
    <property type="component" value="Chromosome 3"/>
</dbReference>
<dbReference type="GeneID" id="100554737"/>
<reference evidence="1" key="3">
    <citation type="submission" date="2025-09" db="UniProtKB">
        <authorList>
            <consortium name="Ensembl"/>
        </authorList>
    </citation>
    <scope>IDENTIFICATION</scope>
</reference>
<keyword evidence="2" id="KW-1185">Reference proteome</keyword>
<dbReference type="PANTHER" id="PTHR35979">
    <property type="entry name" value="SINGLE-PASS MEMBRANE AND COILED-COIL DOMAIN-CONTAINING PROTEIN 1"/>
    <property type="match status" value="1"/>
</dbReference>
<dbReference type="InterPro" id="IPR027875">
    <property type="entry name" value="DUF4547"/>
</dbReference>
<gene>
    <name evidence="1" type="primary">smco1</name>
</gene>
<evidence type="ECO:0000313" key="1">
    <source>
        <dbReference type="Ensembl" id="ENSACAP00000032010.1"/>
    </source>
</evidence>
<protein>
    <recommendedName>
        <fullName evidence="3">Single-pass membrane protein with coiled-coil domains 1</fullName>
    </recommendedName>
</protein>
<dbReference type="Ensembl" id="ENSACAT00000040439.1">
    <property type="protein sequence ID" value="ENSACAP00000032010.1"/>
    <property type="gene ID" value="ENSACAG00000037121.1"/>
</dbReference>
<evidence type="ECO:0000313" key="2">
    <source>
        <dbReference type="Proteomes" id="UP000001646"/>
    </source>
</evidence>
<name>A0A803T9X0_ANOCA</name>
<dbReference type="PANTHER" id="PTHR35979:SF1">
    <property type="entry name" value="SINGLE-PASS MEMBRANE AND COILED-COIL DOMAIN-CONTAINING PROTEIN 1"/>
    <property type="match status" value="1"/>
</dbReference>
<proteinExistence type="predicted"/>
<dbReference type="OrthoDB" id="9882837at2759"/>